<dbReference type="RefSeq" id="WP_013259048.1">
    <property type="nucleotide sequence ID" value="NC_014365.1"/>
</dbReference>
<organism evidence="2 3">
    <name type="scientific">Desulfarculus baarsii (strain ATCC 33931 / DSM 2075 / LMG 7858 / VKM B-1802 / 2st14)</name>
    <dbReference type="NCBI Taxonomy" id="644282"/>
    <lineage>
        <taxon>Bacteria</taxon>
        <taxon>Pseudomonadati</taxon>
        <taxon>Thermodesulfobacteriota</taxon>
        <taxon>Desulfarculia</taxon>
        <taxon>Desulfarculales</taxon>
        <taxon>Desulfarculaceae</taxon>
        <taxon>Desulfarculus</taxon>
    </lineage>
</organism>
<evidence type="ECO:0000259" key="1">
    <source>
        <dbReference type="Pfam" id="PF12728"/>
    </source>
</evidence>
<dbReference type="Proteomes" id="UP000009047">
    <property type="component" value="Chromosome"/>
</dbReference>
<gene>
    <name evidence="2" type="ordered locus">Deba_2244</name>
</gene>
<dbReference type="HOGENOM" id="CLU_140176_9_5_7"/>
<dbReference type="Pfam" id="PF12728">
    <property type="entry name" value="HTH_17"/>
    <property type="match status" value="1"/>
</dbReference>
<protein>
    <recommendedName>
        <fullName evidence="1">Helix-turn-helix domain-containing protein</fullName>
    </recommendedName>
</protein>
<sequence>MDLELLTEGEAAEVLRLSPATLATWRSRGGGPAFVGLGGRVVYERAALVEFVQRNRRAMTKGAAMREFEAITGR</sequence>
<dbReference type="InterPro" id="IPR009061">
    <property type="entry name" value="DNA-bd_dom_put_sf"/>
</dbReference>
<evidence type="ECO:0000313" key="2">
    <source>
        <dbReference type="EMBL" id="ADK85608.1"/>
    </source>
</evidence>
<keyword evidence="3" id="KW-1185">Reference proteome</keyword>
<dbReference type="AlphaFoldDB" id="E1QJ65"/>
<proteinExistence type="predicted"/>
<dbReference type="KEGG" id="dbr:Deba_2244"/>
<dbReference type="STRING" id="644282.Deba_2244"/>
<evidence type="ECO:0000313" key="3">
    <source>
        <dbReference type="Proteomes" id="UP000009047"/>
    </source>
</evidence>
<dbReference type="SUPFAM" id="SSF46955">
    <property type="entry name" value="Putative DNA-binding domain"/>
    <property type="match status" value="1"/>
</dbReference>
<dbReference type="InterPro" id="IPR041657">
    <property type="entry name" value="HTH_17"/>
</dbReference>
<dbReference type="EMBL" id="CP002085">
    <property type="protein sequence ID" value="ADK85608.1"/>
    <property type="molecule type" value="Genomic_DNA"/>
</dbReference>
<accession>E1QJ65</accession>
<feature type="domain" description="Helix-turn-helix" evidence="1">
    <location>
        <begin position="5"/>
        <end position="56"/>
    </location>
</feature>
<dbReference type="eggNOG" id="ENOG502ZVNW">
    <property type="taxonomic scope" value="Bacteria"/>
</dbReference>
<reference evidence="2 3" key="1">
    <citation type="journal article" date="2010" name="Stand. Genomic Sci.">
        <title>Complete genome sequence of Desulfarculus baarsii type strain (2st14).</title>
        <authorList>
            <person name="Sun H."/>
            <person name="Spring S."/>
            <person name="Lapidus A."/>
            <person name="Davenport K."/>
            <person name="Del Rio T.G."/>
            <person name="Tice H."/>
            <person name="Nolan M."/>
            <person name="Copeland A."/>
            <person name="Cheng J.F."/>
            <person name="Lucas S."/>
            <person name="Tapia R."/>
            <person name="Goodwin L."/>
            <person name="Pitluck S."/>
            <person name="Ivanova N."/>
            <person name="Pagani I."/>
            <person name="Mavromatis K."/>
            <person name="Ovchinnikova G."/>
            <person name="Pati A."/>
            <person name="Chen A."/>
            <person name="Palaniappan K."/>
            <person name="Hauser L."/>
            <person name="Chang Y.J."/>
            <person name="Jeffries C.D."/>
            <person name="Detter J.C."/>
            <person name="Han C."/>
            <person name="Rohde M."/>
            <person name="Brambilla E."/>
            <person name="Goker M."/>
            <person name="Woyke T."/>
            <person name="Bristow J."/>
            <person name="Eisen J.A."/>
            <person name="Markowitz V."/>
            <person name="Hugenholtz P."/>
            <person name="Kyrpides N.C."/>
            <person name="Klenk H.P."/>
            <person name="Land M."/>
        </authorList>
    </citation>
    <scope>NUCLEOTIDE SEQUENCE [LARGE SCALE GENOMIC DNA]</scope>
    <source>
        <strain evidence="3">ATCC 33931 / DSM 2075 / LMG 7858 / VKM B-1802 / 2st14</strain>
    </source>
</reference>
<name>E1QJ65_DESB2</name>